<feature type="chain" id="PRO_5014135915" evidence="2">
    <location>
        <begin position="20"/>
        <end position="309"/>
    </location>
</feature>
<dbReference type="InterPro" id="IPR002048">
    <property type="entry name" value="EF_hand_dom"/>
</dbReference>
<feature type="signal peptide" evidence="2">
    <location>
        <begin position="1"/>
        <end position="19"/>
    </location>
</feature>
<feature type="domain" description="EF-hand" evidence="3">
    <location>
        <begin position="77"/>
        <end position="112"/>
    </location>
</feature>
<dbReference type="SUPFAM" id="SSF47473">
    <property type="entry name" value="EF-hand"/>
    <property type="match status" value="2"/>
</dbReference>
<dbReference type="EMBL" id="GFXV01006544">
    <property type="protein sequence ID" value="MBW18349.1"/>
    <property type="molecule type" value="Transcribed_RNA"/>
</dbReference>
<dbReference type="InterPro" id="IPR011992">
    <property type="entry name" value="EF-hand-dom_pair"/>
</dbReference>
<dbReference type="InterPro" id="IPR018247">
    <property type="entry name" value="EF_Hand_1_Ca_BS"/>
</dbReference>
<keyword evidence="1" id="KW-0106">Calcium</keyword>
<gene>
    <name evidence="4" type="primary">calua_0</name>
</gene>
<dbReference type="Pfam" id="PF13833">
    <property type="entry name" value="EF-hand_8"/>
    <property type="match status" value="1"/>
</dbReference>
<evidence type="ECO:0000256" key="1">
    <source>
        <dbReference type="ARBA" id="ARBA00022837"/>
    </source>
</evidence>
<accession>A0A2H8TWQ4</accession>
<reference evidence="4" key="1">
    <citation type="submission" date="2017-10" db="EMBL/GenBank/DDBJ databases">
        <title>Transcriptome Assembly of Sugarcane Aphid Adults.</title>
        <authorList>
            <person name="Scully E.D."/>
            <person name="Palmer N.A."/>
            <person name="Geib S.M."/>
            <person name="Sarath G."/>
            <person name="Sattler S.E."/>
        </authorList>
    </citation>
    <scope>NUCLEOTIDE SEQUENCE</scope>
    <source>
        <tissue evidence="4">Whole body</tissue>
    </source>
</reference>
<dbReference type="Pfam" id="PF13202">
    <property type="entry name" value="EF-hand_5"/>
    <property type="match status" value="1"/>
</dbReference>
<dbReference type="OrthoDB" id="293868at2759"/>
<protein>
    <submittedName>
        <fullName evidence="4">Calumenin-A</fullName>
    </submittedName>
</protein>
<feature type="domain" description="EF-hand" evidence="3">
    <location>
        <begin position="262"/>
        <end position="297"/>
    </location>
</feature>
<feature type="domain" description="EF-hand" evidence="3">
    <location>
        <begin position="152"/>
        <end position="187"/>
    </location>
</feature>
<evidence type="ECO:0000313" key="4">
    <source>
        <dbReference type="EMBL" id="MBW18349.1"/>
    </source>
</evidence>
<dbReference type="Gene3D" id="1.10.238.10">
    <property type="entry name" value="EF-hand"/>
    <property type="match status" value="3"/>
</dbReference>
<evidence type="ECO:0000256" key="2">
    <source>
        <dbReference type="SAM" id="SignalP"/>
    </source>
</evidence>
<feature type="domain" description="EF-hand" evidence="3">
    <location>
        <begin position="226"/>
        <end position="261"/>
    </location>
</feature>
<dbReference type="AlphaFoldDB" id="A0A2H8TWQ4"/>
<keyword evidence="2" id="KW-0732">Signal</keyword>
<dbReference type="Pfam" id="PF13499">
    <property type="entry name" value="EF-hand_7"/>
    <property type="match status" value="2"/>
</dbReference>
<dbReference type="PANTHER" id="PTHR10827">
    <property type="entry name" value="RETICULOCALBIN"/>
    <property type="match status" value="1"/>
</dbReference>
<name>A0A2H8TWQ4_9HEMI</name>
<dbReference type="PROSITE" id="PS00018">
    <property type="entry name" value="EF_HAND_1"/>
    <property type="match status" value="5"/>
</dbReference>
<dbReference type="SMART" id="SM00054">
    <property type="entry name" value="EFh"/>
    <property type="match status" value="5"/>
</dbReference>
<dbReference type="PROSITE" id="PS50222">
    <property type="entry name" value="EF_HAND_2"/>
    <property type="match status" value="4"/>
</dbReference>
<organism evidence="4">
    <name type="scientific">Melanaphis sacchari</name>
    <dbReference type="NCBI Taxonomy" id="742174"/>
    <lineage>
        <taxon>Eukaryota</taxon>
        <taxon>Metazoa</taxon>
        <taxon>Ecdysozoa</taxon>
        <taxon>Arthropoda</taxon>
        <taxon>Hexapoda</taxon>
        <taxon>Insecta</taxon>
        <taxon>Pterygota</taxon>
        <taxon>Neoptera</taxon>
        <taxon>Paraneoptera</taxon>
        <taxon>Hemiptera</taxon>
        <taxon>Sternorrhyncha</taxon>
        <taxon>Aphidomorpha</taxon>
        <taxon>Aphidoidea</taxon>
        <taxon>Aphididae</taxon>
        <taxon>Aphidini</taxon>
        <taxon>Melanaphis</taxon>
    </lineage>
</organism>
<dbReference type="GO" id="GO:0005783">
    <property type="term" value="C:endoplasmic reticulum"/>
    <property type="evidence" value="ECO:0007669"/>
    <property type="project" value="TreeGrafter"/>
</dbReference>
<dbReference type="GO" id="GO:0005509">
    <property type="term" value="F:calcium ion binding"/>
    <property type="evidence" value="ECO:0007669"/>
    <property type="project" value="InterPro"/>
</dbReference>
<proteinExistence type="predicted"/>
<sequence>MNYFPVTFLLMVAAETLLAAVMSGVNHLTDGQEIEENLIISRRKAISEHDHRTDSAYAGILTDEEDIEEMKHLEPSEIKPRMSAILESMDINKNGFIEKKELLAKLLDSYRKLSAEESDAEFLTSDLDEDGYVTWKEYVGDTYGSSEHFDDENAEDEKQIFFAADVNKDGHLNKEEFRYFYTPEDYPHMQSIILLGVMNRFDTDKDEKITFDEFIGDRRTDHTEEWLQEEKTKFIEELDINKDGVLDKDEVHNWASPNNNMIAETEADVLIMKADKNHDGVLSFDEILDNYYTFISPESETYYIFKDEL</sequence>
<dbReference type="PANTHER" id="PTHR10827:SF95">
    <property type="entry name" value="LD34388P"/>
    <property type="match status" value="1"/>
</dbReference>
<evidence type="ECO:0000259" key="3">
    <source>
        <dbReference type="PROSITE" id="PS50222"/>
    </source>
</evidence>